<feature type="chain" id="PRO_5041900420" description="Phospholipase B-like" evidence="3">
    <location>
        <begin position="31"/>
        <end position="699"/>
    </location>
</feature>
<evidence type="ECO:0000256" key="1">
    <source>
        <dbReference type="SAM" id="MobiDB-lite"/>
    </source>
</evidence>
<feature type="compositionally biased region" description="Low complexity" evidence="1">
    <location>
        <begin position="173"/>
        <end position="195"/>
    </location>
</feature>
<evidence type="ECO:0000313" key="5">
    <source>
        <dbReference type="Proteomes" id="UP001295423"/>
    </source>
</evidence>
<dbReference type="AlphaFoldDB" id="A0AAD2CVC3"/>
<name>A0AAD2CVC3_9STRA</name>
<proteinExistence type="predicted"/>
<reference evidence="4" key="1">
    <citation type="submission" date="2023-08" db="EMBL/GenBank/DDBJ databases">
        <authorList>
            <person name="Audoor S."/>
            <person name="Bilcke G."/>
        </authorList>
    </citation>
    <scope>NUCLEOTIDE SEQUENCE</scope>
</reference>
<gene>
    <name evidence="4" type="ORF">CYCCA115_LOCUS5782</name>
</gene>
<feature type="region of interest" description="Disordered" evidence="1">
    <location>
        <begin position="50"/>
        <end position="72"/>
    </location>
</feature>
<protein>
    <recommendedName>
        <fullName evidence="6">Phospholipase B-like</fullName>
    </recommendedName>
</protein>
<keyword evidence="2" id="KW-0812">Transmembrane</keyword>
<evidence type="ECO:0000256" key="3">
    <source>
        <dbReference type="SAM" id="SignalP"/>
    </source>
</evidence>
<evidence type="ECO:0000313" key="4">
    <source>
        <dbReference type="EMBL" id="CAJ1937716.1"/>
    </source>
</evidence>
<sequence length="699" mass="77221">MKRQRHNATVPSSWKFWLSCWILLFQQSNNKNLLTEARIVDDYVSPPTTATTTATVSSSNSMEQNNNNNNNNIDDVASIDQDLKEIGQLLRIGDFDAARSLYEEGSYSASYAQVFLNEPVQQEIEAGEVVTGPANGGGIASGIVQETVRPGEHQVKIRYVALLDTEEDTPVQTSRTGSPATTTNTATTTTATTTKRTSKQSLIRSKVIPHFSEKSKRHRDDRNGDTAAEDTTTVATAAINTDHYCHVGGNPEPVTGGCFKASGTLTNHALGRDYDYQYDVLNGNHNARSISKLSRGVVNDGSLGFHMLSKEFLLFTSYFGRTDYADHLIQTAFDAVNDPTVSTEMDRSNLHFYHFHDEALASFLYTFMAHLTLWMETVVHLDVAIEICDAPSERQEAIQQWDQAASMYVGSRGSKRGILHHELAAKQCQVFHTCPPDKYEVSASDFEYQEGQVHINEEIADDFQTGRQGLLNGDCDTVKARKSKIVRSMTIPLIQATLLEAYKVDRNGDDNYIMGPDASAIAYGMTIIPLINACNEDDATALFDSLGDLHTPASFWAGANNNPHTKPLSFSTVKQILERNYSCLKIKCSDVGGIWNYTSNNQYMDGAEPCDGFATTTGKDAPPSENAATTGAEPGESNDGVGFFTFLMFLVVAGVAVFGLTVRRFTKEKRETKRSVEANRNLHEQSQCWDEREIEITLD</sequence>
<keyword evidence="2" id="KW-0472">Membrane</keyword>
<dbReference type="EMBL" id="CAKOGP040000668">
    <property type="protein sequence ID" value="CAJ1937716.1"/>
    <property type="molecule type" value="Genomic_DNA"/>
</dbReference>
<evidence type="ECO:0000256" key="2">
    <source>
        <dbReference type="SAM" id="Phobius"/>
    </source>
</evidence>
<feature type="region of interest" description="Disordered" evidence="1">
    <location>
        <begin position="168"/>
        <end position="202"/>
    </location>
</feature>
<keyword evidence="2" id="KW-1133">Transmembrane helix</keyword>
<evidence type="ECO:0008006" key="6">
    <source>
        <dbReference type="Google" id="ProtNLM"/>
    </source>
</evidence>
<feature type="transmembrane region" description="Helical" evidence="2">
    <location>
        <begin position="641"/>
        <end position="662"/>
    </location>
</feature>
<comment type="caution">
    <text evidence="4">The sequence shown here is derived from an EMBL/GenBank/DDBJ whole genome shotgun (WGS) entry which is preliminary data.</text>
</comment>
<keyword evidence="3" id="KW-0732">Signal</keyword>
<organism evidence="4 5">
    <name type="scientific">Cylindrotheca closterium</name>
    <dbReference type="NCBI Taxonomy" id="2856"/>
    <lineage>
        <taxon>Eukaryota</taxon>
        <taxon>Sar</taxon>
        <taxon>Stramenopiles</taxon>
        <taxon>Ochrophyta</taxon>
        <taxon>Bacillariophyta</taxon>
        <taxon>Bacillariophyceae</taxon>
        <taxon>Bacillariophycidae</taxon>
        <taxon>Bacillariales</taxon>
        <taxon>Bacillariaceae</taxon>
        <taxon>Cylindrotheca</taxon>
    </lineage>
</organism>
<feature type="signal peptide" evidence="3">
    <location>
        <begin position="1"/>
        <end position="30"/>
    </location>
</feature>
<dbReference type="Proteomes" id="UP001295423">
    <property type="component" value="Unassembled WGS sequence"/>
</dbReference>
<accession>A0AAD2CVC3</accession>
<keyword evidence="5" id="KW-1185">Reference proteome</keyword>